<dbReference type="PROSITE" id="PS50006">
    <property type="entry name" value="FHA_DOMAIN"/>
    <property type="match status" value="1"/>
</dbReference>
<evidence type="ECO:0000259" key="2">
    <source>
        <dbReference type="PROSITE" id="PS50006"/>
    </source>
</evidence>
<evidence type="ECO:0000313" key="3">
    <source>
        <dbReference type="EnsemblMetazoa" id="XP_024081713.1"/>
    </source>
</evidence>
<feature type="compositionally biased region" description="Basic and acidic residues" evidence="1">
    <location>
        <begin position="796"/>
        <end position="808"/>
    </location>
</feature>
<dbReference type="EnsemblMetazoa" id="XM_024225945.1">
    <property type="protein sequence ID" value="XP_024081713.1"/>
    <property type="gene ID" value="LOC106660827"/>
</dbReference>
<dbReference type="KEGG" id="clec:106660827"/>
<dbReference type="InterPro" id="IPR008984">
    <property type="entry name" value="SMAD_FHA_dom_sf"/>
</dbReference>
<dbReference type="EnsemblMetazoa" id="XM_014383800.2">
    <property type="protein sequence ID" value="XP_014239286.1"/>
    <property type="gene ID" value="LOC106660827"/>
</dbReference>
<feature type="region of interest" description="Disordered" evidence="1">
    <location>
        <begin position="498"/>
        <end position="521"/>
    </location>
</feature>
<feature type="compositionally biased region" description="Low complexity" evidence="1">
    <location>
        <begin position="907"/>
        <end position="916"/>
    </location>
</feature>
<sequence length="1215" mass="135458">MMKGKLVLKDSSVPFSYIVQSMHTYIGHDINCNVRLYGANVSPQHCVIITLNGEPPIIRNMSQTNTTLLNNVNISSEDYTLKNNDLITIGNVQLLWTTGQKKMKRKRRAKLVDGPKKRLMKEFLNPTKKRKIIAERLSETGLLCRVFSNSKVNFRKSLRSFDFDKSFMGMASPVLANAQTKHGKMCFSHSTPAPDKCKLDKNSKFGEKRTPFLFRKKKMLKMELSTIDGSFTSNPSEKTSAFNFSFSPSESKSSVKNLKDSPSLSKTYGRLQKSHNDTVVDNIELTKDQCNFKNNSELNFSNKSILKTPSLTTKNENRSLTSLRSNVTPSRQTKQLSFLSLNSTKKKALARTSMNISLKEDSFTPSRRKSILKNTTLSDLSVKSLPGRSELGSLKNEDIPCTPKTVERTKEINFRSPRNSSLRLESDCSPSSTPKKPCYFKKLAFSVPRQKMAAKKNLSKNIDALCLEKSVKAAKQLKSEPPKALDKKKVAALLVCHRKKSPAKRPDVQNELSTPEEQQLPILNKSRISASESPLSANVKTSVDYVSLRREQKDELLNALDLKRKSEFSPKLNKPSCTRRLRSSSRSSKIGTNGESGDCNSLRPVANLLELADKKIEGIFNTSSQVNTSVKKLLPLPTVSHMDRVYTTSTVVDYTDVSGVKKLFTPSPKGDYRNPMGIKELFATEKSSYLNIQGVRELFSDDNLSSNNISSKSDCGANNNKTSVVIPVKSSKRLGSPINNNDCYGSKRIKIDNTSPSKKNPFVSLKKVTFEINETYKVRAGKTPTKIKMNNKQKVMSKDKKSNNEAKSKRNKTSSDILTTLKKDKVKSGVGSTRAKISTQRKSKTIKSILNARTLQNDSDINRSLNESNSTKHLTKESNEKVTTNNERENKRKSVKNSKSLTKTKIKNSSTSTSLNQSETVKQKKRHSLNCPKTVLPKQRKTVKKTVARESHANTSKVANVASNKMIKNSKVQTPVKNKKATECSNPKSLKRTYSPKTTNYKKEKSSENLKKKTKSQEVSRSKAESLKTPTNKARSKNKKNNESTAKIESSQLQSPNVSVKTSKNVKKPTQIKRSSPTTVERIKLPKSSNSTKNSKSSAEGKTKNSNDSARIKNKKSTVEDKTRNSKQAKKLKIEKSKTIATRGRKKSSTPASQLAPPSKLNTKPQPKQTKTNSTKSATKSVKKTPKDIKASPSSSKKPATVSLSPRRTRSKSKI</sequence>
<feature type="compositionally biased region" description="Low complexity" evidence="1">
    <location>
        <begin position="1191"/>
        <end position="1200"/>
    </location>
</feature>
<feature type="compositionally biased region" description="Polar residues" evidence="1">
    <location>
        <begin position="953"/>
        <end position="976"/>
    </location>
</feature>
<protein>
    <recommendedName>
        <fullName evidence="2">FHA domain-containing protein</fullName>
    </recommendedName>
</protein>
<accession>A0A8I6SDN9</accession>
<dbReference type="AlphaFoldDB" id="A0A8I6SDN9"/>
<organism evidence="3 4">
    <name type="scientific">Cimex lectularius</name>
    <name type="common">Bed bug</name>
    <name type="synonym">Acanthia lectularia</name>
    <dbReference type="NCBI Taxonomy" id="79782"/>
    <lineage>
        <taxon>Eukaryota</taxon>
        <taxon>Metazoa</taxon>
        <taxon>Ecdysozoa</taxon>
        <taxon>Arthropoda</taxon>
        <taxon>Hexapoda</taxon>
        <taxon>Insecta</taxon>
        <taxon>Pterygota</taxon>
        <taxon>Neoptera</taxon>
        <taxon>Paraneoptera</taxon>
        <taxon>Hemiptera</taxon>
        <taxon>Heteroptera</taxon>
        <taxon>Panheteroptera</taxon>
        <taxon>Cimicomorpha</taxon>
        <taxon>Cimicidae</taxon>
        <taxon>Cimex</taxon>
    </lineage>
</organism>
<dbReference type="Gene3D" id="2.60.200.20">
    <property type="match status" value="1"/>
</dbReference>
<dbReference type="OrthoDB" id="8196459at2759"/>
<dbReference type="RefSeq" id="XP_014239286.1">
    <property type="nucleotide sequence ID" value="XM_014383800.2"/>
</dbReference>
<evidence type="ECO:0000256" key="1">
    <source>
        <dbReference type="SAM" id="MobiDB-lite"/>
    </source>
</evidence>
<dbReference type="InterPro" id="IPR000253">
    <property type="entry name" value="FHA_dom"/>
</dbReference>
<feature type="compositionally biased region" description="Low complexity" evidence="1">
    <location>
        <begin position="1168"/>
        <end position="1180"/>
    </location>
</feature>
<feature type="compositionally biased region" description="Basic residues" evidence="1">
    <location>
        <begin position="893"/>
        <end position="906"/>
    </location>
</feature>
<dbReference type="SMART" id="SM00240">
    <property type="entry name" value="FHA"/>
    <property type="match status" value="1"/>
</dbReference>
<dbReference type="SUPFAM" id="SSF49879">
    <property type="entry name" value="SMAD/FHA domain"/>
    <property type="match status" value="1"/>
</dbReference>
<name>A0A8I6SDN9_CIMLE</name>
<proteinExistence type="predicted"/>
<feature type="compositionally biased region" description="Basic and acidic residues" evidence="1">
    <location>
        <begin position="1001"/>
        <end position="1026"/>
    </location>
</feature>
<feature type="compositionally biased region" description="Polar residues" evidence="1">
    <location>
        <begin position="860"/>
        <end position="872"/>
    </location>
</feature>
<feature type="compositionally biased region" description="Low complexity" evidence="1">
    <location>
        <begin position="1087"/>
        <end position="1098"/>
    </location>
</feature>
<feature type="region of interest" description="Disordered" evidence="1">
    <location>
        <begin position="860"/>
        <end position="1215"/>
    </location>
</feature>
<keyword evidence="4" id="KW-1185">Reference proteome</keyword>
<feature type="region of interest" description="Disordered" evidence="1">
    <location>
        <begin position="569"/>
        <end position="597"/>
    </location>
</feature>
<feature type="domain" description="FHA" evidence="2">
    <location>
        <begin position="24"/>
        <end position="74"/>
    </location>
</feature>
<feature type="compositionally biased region" description="Polar residues" evidence="1">
    <location>
        <begin position="1043"/>
        <end position="1054"/>
    </location>
</feature>
<feature type="compositionally biased region" description="Basic and acidic residues" evidence="1">
    <location>
        <begin position="874"/>
        <end position="892"/>
    </location>
</feature>
<reference evidence="3" key="1">
    <citation type="submission" date="2022-01" db="UniProtKB">
        <authorList>
            <consortium name="EnsemblMetazoa"/>
        </authorList>
    </citation>
    <scope>IDENTIFICATION</scope>
</reference>
<dbReference type="GeneID" id="106660827"/>
<evidence type="ECO:0000313" key="4">
    <source>
        <dbReference type="Proteomes" id="UP000494040"/>
    </source>
</evidence>
<dbReference type="OMA" id="IYTHWIN"/>
<dbReference type="CDD" id="cd22673">
    <property type="entry name" value="FHA_Ki67"/>
    <property type="match status" value="1"/>
</dbReference>
<feature type="region of interest" description="Disordered" evidence="1">
    <location>
        <begin position="782"/>
        <end position="815"/>
    </location>
</feature>
<dbReference type="Proteomes" id="UP000494040">
    <property type="component" value="Unassembled WGS sequence"/>
</dbReference>
<dbReference type="RefSeq" id="XP_024081713.1">
    <property type="nucleotide sequence ID" value="XM_024225945.1"/>
</dbReference>
<dbReference type="Pfam" id="PF00498">
    <property type="entry name" value="FHA"/>
    <property type="match status" value="1"/>
</dbReference>